<dbReference type="AlphaFoldDB" id="A0A915L9G4"/>
<dbReference type="WBParaSite" id="nRc.2.0.1.t47694-RA">
    <property type="protein sequence ID" value="nRc.2.0.1.t47694-RA"/>
    <property type="gene ID" value="nRc.2.0.1.g47694"/>
</dbReference>
<keyword evidence="1" id="KW-1185">Reference proteome</keyword>
<sequence>HRRTGISILYPREPGYYQCIVLVQYCAYNPDAQDLGSIRSRAVNITSNMLQPGMILMSNKVQNRITQHMMYMIT</sequence>
<organism evidence="1 2">
    <name type="scientific">Romanomermis culicivorax</name>
    <name type="common">Nematode worm</name>
    <dbReference type="NCBI Taxonomy" id="13658"/>
    <lineage>
        <taxon>Eukaryota</taxon>
        <taxon>Metazoa</taxon>
        <taxon>Ecdysozoa</taxon>
        <taxon>Nematoda</taxon>
        <taxon>Enoplea</taxon>
        <taxon>Dorylaimia</taxon>
        <taxon>Mermithida</taxon>
        <taxon>Mermithoidea</taxon>
        <taxon>Mermithidae</taxon>
        <taxon>Romanomermis</taxon>
    </lineage>
</organism>
<evidence type="ECO:0000313" key="2">
    <source>
        <dbReference type="WBParaSite" id="nRc.2.0.1.t47694-RA"/>
    </source>
</evidence>
<protein>
    <submittedName>
        <fullName evidence="2">Uncharacterized protein</fullName>
    </submittedName>
</protein>
<evidence type="ECO:0000313" key="1">
    <source>
        <dbReference type="Proteomes" id="UP000887565"/>
    </source>
</evidence>
<proteinExistence type="predicted"/>
<dbReference type="Proteomes" id="UP000887565">
    <property type="component" value="Unplaced"/>
</dbReference>
<name>A0A915L9G4_ROMCU</name>
<accession>A0A915L9G4</accession>
<reference evidence="2" key="1">
    <citation type="submission" date="2022-11" db="UniProtKB">
        <authorList>
            <consortium name="WormBaseParasite"/>
        </authorList>
    </citation>
    <scope>IDENTIFICATION</scope>
</reference>